<dbReference type="EMBL" id="LUEZ02000156">
    <property type="protein sequence ID" value="RDB15556.1"/>
    <property type="molecule type" value="Genomic_DNA"/>
</dbReference>
<dbReference type="AlphaFoldDB" id="A0A369J9M4"/>
<evidence type="ECO:0000313" key="2">
    <source>
        <dbReference type="Proteomes" id="UP000076154"/>
    </source>
</evidence>
<evidence type="ECO:0000313" key="1">
    <source>
        <dbReference type="EMBL" id="RDB15556.1"/>
    </source>
</evidence>
<keyword evidence="2" id="KW-1185">Reference proteome</keyword>
<organism evidence="1 2">
    <name type="scientific">Hypsizygus marmoreus</name>
    <name type="common">White beech mushroom</name>
    <name type="synonym">Agaricus marmoreus</name>
    <dbReference type="NCBI Taxonomy" id="39966"/>
    <lineage>
        <taxon>Eukaryota</taxon>
        <taxon>Fungi</taxon>
        <taxon>Dikarya</taxon>
        <taxon>Basidiomycota</taxon>
        <taxon>Agaricomycotina</taxon>
        <taxon>Agaricomycetes</taxon>
        <taxon>Agaricomycetidae</taxon>
        <taxon>Agaricales</taxon>
        <taxon>Tricholomatineae</taxon>
        <taxon>Lyophyllaceae</taxon>
        <taxon>Hypsizygus</taxon>
    </lineage>
</organism>
<comment type="caution">
    <text evidence="1">The sequence shown here is derived from an EMBL/GenBank/DDBJ whole genome shotgun (WGS) entry which is preliminary data.</text>
</comment>
<proteinExistence type="predicted"/>
<sequence>MQGRYQKRHLTLRPVLFTIAVAARSPRTSNGRLEDVFQNDGQDRLTKSVNFRHLRIGIEAWTTLRTRAPHLPILATPHVFNALPVRASLNFGEFVPDAPDTWDGFLVPGETTIYGLTADEEGVEYLQTLKERAGLDSFRTLYSYTSSKTYDELDFIPKPPHYYDVMNTLFSLDTTTAPRHQTLIYATKGPTYNNHWLGPRRWIKITTTEGPTRWEERLKAVGESLQHNRQPERLAHTGRMNNHTANSGATHRSTMKIPRYSMSSKVRETANMFPLPAEGQDLWDFGIDGQNVR</sequence>
<name>A0A369J9M4_HYPMA</name>
<gene>
    <name evidence="1" type="ORF">Hypma_004137</name>
</gene>
<protein>
    <submittedName>
        <fullName evidence="1">Uncharacterized protein</fullName>
    </submittedName>
</protein>
<reference evidence="1" key="1">
    <citation type="submission" date="2018-04" db="EMBL/GenBank/DDBJ databases">
        <title>Whole genome sequencing of Hypsizygus marmoreus.</title>
        <authorList>
            <person name="Choi I.-G."/>
            <person name="Min B."/>
            <person name="Kim J.-G."/>
            <person name="Kim S."/>
            <person name="Oh Y.-L."/>
            <person name="Kong W.-S."/>
            <person name="Park H."/>
            <person name="Jeong J."/>
            <person name="Song E.-S."/>
        </authorList>
    </citation>
    <scope>NUCLEOTIDE SEQUENCE [LARGE SCALE GENOMIC DNA]</scope>
    <source>
        <strain evidence="1">51987-8</strain>
    </source>
</reference>
<accession>A0A369J9M4</accession>
<dbReference type="Proteomes" id="UP000076154">
    <property type="component" value="Unassembled WGS sequence"/>
</dbReference>
<dbReference type="InParanoid" id="A0A369J9M4"/>